<protein>
    <recommendedName>
        <fullName evidence="4">DUF3592 domain-containing protein</fullName>
    </recommendedName>
</protein>
<keyword evidence="3" id="KW-1185">Reference proteome</keyword>
<dbReference type="Proteomes" id="UP000295453">
    <property type="component" value="Unassembled WGS sequence"/>
</dbReference>
<dbReference type="OrthoDB" id="3829574at2"/>
<proteinExistence type="predicted"/>
<evidence type="ECO:0000313" key="3">
    <source>
        <dbReference type="Proteomes" id="UP000295453"/>
    </source>
</evidence>
<comment type="caution">
    <text evidence="2">The sequence shown here is derived from an EMBL/GenBank/DDBJ whole genome shotgun (WGS) entry which is preliminary data.</text>
</comment>
<accession>A0A4R1BV24</accession>
<evidence type="ECO:0000256" key="1">
    <source>
        <dbReference type="SAM" id="Phobius"/>
    </source>
</evidence>
<organism evidence="2 3">
    <name type="scientific">Nocardioides jejuensis</name>
    <dbReference type="NCBI Taxonomy" id="2502782"/>
    <lineage>
        <taxon>Bacteria</taxon>
        <taxon>Bacillati</taxon>
        <taxon>Actinomycetota</taxon>
        <taxon>Actinomycetes</taxon>
        <taxon>Propionibacteriales</taxon>
        <taxon>Nocardioidaceae</taxon>
        <taxon>Nocardioides</taxon>
    </lineage>
</organism>
<reference evidence="2 3" key="1">
    <citation type="submission" date="2019-03" db="EMBL/GenBank/DDBJ databases">
        <authorList>
            <person name="Kim M.K.M."/>
        </authorList>
    </citation>
    <scope>NUCLEOTIDE SEQUENCE [LARGE SCALE GENOMIC DNA]</scope>
    <source>
        <strain evidence="2 3">18JY15-6</strain>
    </source>
</reference>
<keyword evidence="1" id="KW-0472">Membrane</keyword>
<dbReference type="EMBL" id="SJZJ01000033">
    <property type="protein sequence ID" value="TCJ21538.1"/>
    <property type="molecule type" value="Genomic_DNA"/>
</dbReference>
<feature type="transmembrane region" description="Helical" evidence="1">
    <location>
        <begin position="9"/>
        <end position="28"/>
    </location>
</feature>
<dbReference type="RefSeq" id="WP_131585541.1">
    <property type="nucleotide sequence ID" value="NZ_SJZJ01000033.1"/>
</dbReference>
<name>A0A4R1BV24_9ACTN</name>
<keyword evidence="1" id="KW-1133">Transmembrane helix</keyword>
<evidence type="ECO:0008006" key="4">
    <source>
        <dbReference type="Google" id="ProtNLM"/>
    </source>
</evidence>
<gene>
    <name evidence="2" type="ORF">EPD65_14940</name>
</gene>
<dbReference type="AlphaFoldDB" id="A0A4R1BV24"/>
<sequence>MARGVAKGCLSVFVIVGVFFGVVGYLLWPTFHPDQKALTKSVELTVVDHWYGTGAGLRTVPDDHIKYHYTVAGHTYEDQTLAVDGSWYQGKRLVACVDPAHPEKYAILLNKGPACGAKDLNNSTATAKRID</sequence>
<keyword evidence="1" id="KW-0812">Transmembrane</keyword>
<evidence type="ECO:0000313" key="2">
    <source>
        <dbReference type="EMBL" id="TCJ21538.1"/>
    </source>
</evidence>